<organism evidence="13 14">
    <name type="scientific">Purpureocillium lilacinum</name>
    <name type="common">Paecilomyces lilacinus</name>
    <dbReference type="NCBI Taxonomy" id="33203"/>
    <lineage>
        <taxon>Eukaryota</taxon>
        <taxon>Fungi</taxon>
        <taxon>Dikarya</taxon>
        <taxon>Ascomycota</taxon>
        <taxon>Pezizomycotina</taxon>
        <taxon>Sordariomycetes</taxon>
        <taxon>Hypocreomycetidae</taxon>
        <taxon>Hypocreales</taxon>
        <taxon>Ophiocordycipitaceae</taxon>
        <taxon>Purpureocillium</taxon>
    </lineage>
</organism>
<evidence type="ECO:0000313" key="13">
    <source>
        <dbReference type="EMBL" id="OAQ81343.1"/>
    </source>
</evidence>
<dbReference type="PANTHER" id="PTHR11177:SF397">
    <property type="entry name" value="CHITINASE"/>
    <property type="match status" value="1"/>
</dbReference>
<comment type="similarity">
    <text evidence="11">Belongs to the glycosyl hydrolase 18 family.</text>
</comment>
<dbReference type="InterPro" id="IPR011583">
    <property type="entry name" value="Chitinase_II/V-like_cat"/>
</dbReference>
<keyword evidence="8 10" id="KW-0326">Glycosidase</keyword>
<gene>
    <name evidence="13" type="ORF">VFPBJ_03927</name>
</gene>
<dbReference type="PROSITE" id="PS01095">
    <property type="entry name" value="GH18_1"/>
    <property type="match status" value="1"/>
</dbReference>
<dbReference type="SMART" id="SM00636">
    <property type="entry name" value="Glyco_18"/>
    <property type="match status" value="1"/>
</dbReference>
<keyword evidence="5 10" id="KW-0378">Hydrolase</keyword>
<dbReference type="InterPro" id="IPR001223">
    <property type="entry name" value="Glyco_hydro18_cat"/>
</dbReference>
<dbReference type="Pfam" id="PF00704">
    <property type="entry name" value="Glyco_hydro_18"/>
    <property type="match status" value="1"/>
</dbReference>
<dbReference type="Proteomes" id="UP000078240">
    <property type="component" value="Unassembled WGS sequence"/>
</dbReference>
<evidence type="ECO:0000256" key="1">
    <source>
        <dbReference type="ARBA" id="ARBA00000822"/>
    </source>
</evidence>
<dbReference type="PROSITE" id="PS51910">
    <property type="entry name" value="GH18_2"/>
    <property type="match status" value="1"/>
</dbReference>
<evidence type="ECO:0000259" key="12">
    <source>
        <dbReference type="PROSITE" id="PS51910"/>
    </source>
</evidence>
<dbReference type="SUPFAM" id="SSF51445">
    <property type="entry name" value="(Trans)glycosidases"/>
    <property type="match status" value="1"/>
</dbReference>
<dbReference type="Gene3D" id="3.20.20.80">
    <property type="entry name" value="Glycosidases"/>
    <property type="match status" value="1"/>
</dbReference>
<name>A0A179GVL2_PURLI</name>
<evidence type="ECO:0000256" key="5">
    <source>
        <dbReference type="ARBA" id="ARBA00022801"/>
    </source>
</evidence>
<dbReference type="InterPro" id="IPR001579">
    <property type="entry name" value="Glyco_hydro_18_chit_AS"/>
</dbReference>
<comment type="subcellular location">
    <subcellularLocation>
        <location evidence="2">Secreted</location>
    </subcellularLocation>
</comment>
<evidence type="ECO:0000256" key="9">
    <source>
        <dbReference type="ARBA" id="ARBA00023326"/>
    </source>
</evidence>
<dbReference type="GO" id="GO:0008061">
    <property type="term" value="F:chitin binding"/>
    <property type="evidence" value="ECO:0007669"/>
    <property type="project" value="InterPro"/>
</dbReference>
<keyword evidence="7" id="KW-0119">Carbohydrate metabolism</keyword>
<dbReference type="InterPro" id="IPR050314">
    <property type="entry name" value="Glycosyl_Hydrlase_18"/>
</dbReference>
<proteinExistence type="inferred from homology"/>
<dbReference type="InterPro" id="IPR017853">
    <property type="entry name" value="GH"/>
</dbReference>
<evidence type="ECO:0000256" key="6">
    <source>
        <dbReference type="ARBA" id="ARBA00023024"/>
    </source>
</evidence>
<evidence type="ECO:0000256" key="10">
    <source>
        <dbReference type="RuleBase" id="RU000489"/>
    </source>
</evidence>
<evidence type="ECO:0000256" key="4">
    <source>
        <dbReference type="ARBA" id="ARBA00022525"/>
    </source>
</evidence>
<reference evidence="13 14" key="1">
    <citation type="submission" date="2016-01" db="EMBL/GenBank/DDBJ databases">
        <title>Biosynthesis of antibiotic leucinostatins and their inhibition on Phytophthora in bio-control Purpureocillium lilacinum.</title>
        <authorList>
            <person name="Wang G."/>
            <person name="Liu Z."/>
            <person name="Lin R."/>
            <person name="Li E."/>
            <person name="Mao Z."/>
            <person name="Ling J."/>
            <person name="Yin W."/>
            <person name="Xie B."/>
        </authorList>
    </citation>
    <scope>NUCLEOTIDE SEQUENCE [LARGE SCALE GENOMIC DNA]</scope>
    <source>
        <strain evidence="13">PLBJ-1</strain>
    </source>
</reference>
<dbReference type="GO" id="GO:0005576">
    <property type="term" value="C:extracellular region"/>
    <property type="evidence" value="ECO:0007669"/>
    <property type="project" value="UniProtKB-SubCell"/>
</dbReference>
<comment type="caution">
    <text evidence="13">The sequence shown here is derived from an EMBL/GenBank/DDBJ whole genome shotgun (WGS) entry which is preliminary data.</text>
</comment>
<dbReference type="GO" id="GO:0008843">
    <property type="term" value="F:endochitinase activity"/>
    <property type="evidence" value="ECO:0007669"/>
    <property type="project" value="UniProtKB-EC"/>
</dbReference>
<keyword evidence="4" id="KW-0964">Secreted</keyword>
<evidence type="ECO:0000256" key="8">
    <source>
        <dbReference type="ARBA" id="ARBA00023295"/>
    </source>
</evidence>
<keyword evidence="9" id="KW-0624">Polysaccharide degradation</keyword>
<evidence type="ECO:0000256" key="11">
    <source>
        <dbReference type="RuleBase" id="RU004453"/>
    </source>
</evidence>
<accession>A0A179GVL2</accession>
<sequence>MNIGQIPVNMLTHLNVAFAYISQDFAITNMDGVSLETYRNIGNLKSRNPNLKIVISLGGWAFSDPGSWRNVFPTMVSSKKNRAAFIQNLLGFLSEYGYDGVDLDWEYPGAEDRGGSKTDANNYVALLTEMREAINRSGRSYIVTFTAPTSYWYLRNFDIKGMEPYVDWINVMSYDLHGVWDKSNPIGNHVLAHTNLTEISLAFDLCGKNSFARAISLELSADQYISAEYSAQGLTSAVYDFTFDRNLGLMRRDTNNTRIRLDYSNAQNYWDAIVDSPGIQSRHVGTLEERFFAPDKAEWTKKGLDFEFDTSNGETIQKDIGTPLFWQTVDDCDVSGSEFSEGVGVYVDGTIDAKLFYGFSLIANLRDRELGGYELDVTEAHGFLKTTGQTDLTYGIGGVGNIDISRAGKGNPAFYEQPEVHVGGMGQISPGASVWVTPYYKVIYQLATINGSTGGPSLQTGAAQFNGRMSSRVITDLGNFQVNFPTDKEPPQEMYNDKRHKNRIAIPGDNILYGSSAVGGQVAIGTFVNFGLKIDISFFGVPVPDPKLEIIYNTMGKFSFYPGDGEHGEVCADYDIMQVPPPSTDYVQL</sequence>
<dbReference type="AlphaFoldDB" id="A0A179GVL2"/>
<dbReference type="EC" id="3.2.1.14" evidence="3"/>
<feature type="domain" description="GH18" evidence="12">
    <location>
        <begin position="1"/>
        <end position="257"/>
    </location>
</feature>
<dbReference type="GO" id="GO:0000272">
    <property type="term" value="P:polysaccharide catabolic process"/>
    <property type="evidence" value="ECO:0007669"/>
    <property type="project" value="UniProtKB-KW"/>
</dbReference>
<evidence type="ECO:0000256" key="7">
    <source>
        <dbReference type="ARBA" id="ARBA00023277"/>
    </source>
</evidence>
<protein>
    <recommendedName>
        <fullName evidence="3">chitinase</fullName>
        <ecNumber evidence="3">3.2.1.14</ecNumber>
    </recommendedName>
</protein>
<dbReference type="GO" id="GO:0006032">
    <property type="term" value="P:chitin catabolic process"/>
    <property type="evidence" value="ECO:0007669"/>
    <property type="project" value="UniProtKB-KW"/>
</dbReference>
<evidence type="ECO:0000256" key="3">
    <source>
        <dbReference type="ARBA" id="ARBA00012729"/>
    </source>
</evidence>
<keyword evidence="6" id="KW-0146">Chitin degradation</keyword>
<dbReference type="EMBL" id="LSBH01000003">
    <property type="protein sequence ID" value="OAQ81343.1"/>
    <property type="molecule type" value="Genomic_DNA"/>
</dbReference>
<dbReference type="PANTHER" id="PTHR11177">
    <property type="entry name" value="CHITINASE"/>
    <property type="match status" value="1"/>
</dbReference>
<evidence type="ECO:0000256" key="2">
    <source>
        <dbReference type="ARBA" id="ARBA00004613"/>
    </source>
</evidence>
<evidence type="ECO:0000313" key="14">
    <source>
        <dbReference type="Proteomes" id="UP000078240"/>
    </source>
</evidence>
<comment type="catalytic activity">
    <reaction evidence="1">
        <text>Random endo-hydrolysis of N-acetyl-beta-D-glucosaminide (1-&gt;4)-beta-linkages in chitin and chitodextrins.</text>
        <dbReference type="EC" id="3.2.1.14"/>
    </reaction>
</comment>